<dbReference type="Proteomes" id="UP000594220">
    <property type="component" value="Unplaced"/>
</dbReference>
<keyword evidence="6" id="KW-1185">Reference proteome</keyword>
<dbReference type="PANTHER" id="PTHR25465">
    <property type="entry name" value="B-BOX DOMAIN CONTAINING"/>
    <property type="match status" value="1"/>
</dbReference>
<proteinExistence type="predicted"/>
<dbReference type="InterPro" id="IPR051051">
    <property type="entry name" value="E3_ubiq-ligase_TRIM/RNF"/>
</dbReference>
<evidence type="ECO:0000313" key="6">
    <source>
        <dbReference type="Proteomes" id="UP000594220"/>
    </source>
</evidence>
<dbReference type="Pfam" id="PF00622">
    <property type="entry name" value="SPRY"/>
    <property type="match status" value="1"/>
</dbReference>
<dbReference type="InterPro" id="IPR003877">
    <property type="entry name" value="SPRY_dom"/>
</dbReference>
<dbReference type="Gene3D" id="4.10.830.40">
    <property type="match status" value="1"/>
</dbReference>
<dbReference type="AlphaFoldDB" id="A0A7M4E4U1"/>
<dbReference type="InterPro" id="IPR001870">
    <property type="entry name" value="B30.2/SPRY"/>
</dbReference>
<name>A0A7M4E4U1_CROPO</name>
<dbReference type="InterPro" id="IPR013320">
    <property type="entry name" value="ConA-like_dom_sf"/>
</dbReference>
<dbReference type="SMART" id="SM00449">
    <property type="entry name" value="SPRY"/>
    <property type="match status" value="1"/>
</dbReference>
<evidence type="ECO:0000256" key="1">
    <source>
        <dbReference type="ARBA" id="ARBA00022723"/>
    </source>
</evidence>
<evidence type="ECO:0000259" key="4">
    <source>
        <dbReference type="PROSITE" id="PS50188"/>
    </source>
</evidence>
<keyword evidence="3" id="KW-0862">Zinc</keyword>
<reference evidence="5" key="2">
    <citation type="submission" date="2025-09" db="UniProtKB">
        <authorList>
            <consortium name="Ensembl"/>
        </authorList>
    </citation>
    <scope>IDENTIFICATION</scope>
</reference>
<protein>
    <recommendedName>
        <fullName evidence="4">B30.2/SPRY domain-containing protein</fullName>
    </recommendedName>
</protein>
<dbReference type="Gene3D" id="2.60.120.920">
    <property type="match status" value="1"/>
</dbReference>
<dbReference type="PRINTS" id="PR01407">
    <property type="entry name" value="BUTYPHLNCDUF"/>
</dbReference>
<dbReference type="InterPro" id="IPR003879">
    <property type="entry name" value="Butyrophylin_SPRY"/>
</dbReference>
<sequence>VAVIPCYAGRGELGETASPPNPSAMIGESPYCPQCQEPFSSRPRLCQNINLGEIAKLAQEVPAMTKLPPAGPNNIPCDFCSSRKLKPIKTCLQCTPSLCETHTQLHYKDKAYRSHQLLEPISDLKARLCLKHHKLQKQNCWAEGGFLGRTRLQEGRRDHEAVPLQGERATKAVSKTVTLVTGCSLDEVNQTFAEIIKELKIMQVKVLEFLDKEERAALVQMGNSIQQNQVKLTTDGHRQTEEHKEGETIRYNSFKWHFTEFLILHLGLNQLSPGLLPSPLNLLGFMFPFACPDPHLLLPLADYCNLNFDPNTVSEELLLFKETHSVLNIGIMLESSSMPCQGFNHWPQVLCTPSLCGGCHYWEVEVSDSWLCLGATYSYAHRTGKNYIYLIGRNSTSWCLEWDSLKFSVWHNNIQTVVKGSYYQTVGIFLDYAAGSLTFYGVTNTVNLIYHFLTTFTEPLYPAAMVSGGGSLFLRQHPK</sequence>
<dbReference type="Ensembl" id="ENSCPRT00005005278.1">
    <property type="protein sequence ID" value="ENSCPRP00005004500.1"/>
    <property type="gene ID" value="ENSCPRG00005003273.1"/>
</dbReference>
<organism evidence="5 6">
    <name type="scientific">Crocodylus porosus</name>
    <name type="common">Saltwater crocodile</name>
    <name type="synonym">Estuarine crocodile</name>
    <dbReference type="NCBI Taxonomy" id="8502"/>
    <lineage>
        <taxon>Eukaryota</taxon>
        <taxon>Metazoa</taxon>
        <taxon>Chordata</taxon>
        <taxon>Craniata</taxon>
        <taxon>Vertebrata</taxon>
        <taxon>Euteleostomi</taxon>
        <taxon>Archelosauria</taxon>
        <taxon>Archosauria</taxon>
        <taxon>Crocodylia</taxon>
        <taxon>Longirostres</taxon>
        <taxon>Crocodylidae</taxon>
        <taxon>Crocodylus</taxon>
    </lineage>
</organism>
<dbReference type="InterPro" id="IPR043136">
    <property type="entry name" value="B30.2/SPRY_sf"/>
</dbReference>
<dbReference type="PROSITE" id="PS50188">
    <property type="entry name" value="B302_SPRY"/>
    <property type="match status" value="1"/>
</dbReference>
<keyword evidence="1" id="KW-0479">Metal-binding</keyword>
<feature type="domain" description="B30.2/SPRY" evidence="4">
    <location>
        <begin position="285"/>
        <end position="479"/>
    </location>
</feature>
<dbReference type="GO" id="GO:0008270">
    <property type="term" value="F:zinc ion binding"/>
    <property type="evidence" value="ECO:0007669"/>
    <property type="project" value="UniProtKB-KW"/>
</dbReference>
<accession>A0A7M4E4U1</accession>
<reference evidence="5" key="1">
    <citation type="submission" date="2025-08" db="UniProtKB">
        <authorList>
            <consortium name="Ensembl"/>
        </authorList>
    </citation>
    <scope>IDENTIFICATION</scope>
</reference>
<keyword evidence="2" id="KW-0863">Zinc-finger</keyword>
<dbReference type="GeneTree" id="ENSGT00940000162951"/>
<dbReference type="SUPFAM" id="SSF49899">
    <property type="entry name" value="Concanavalin A-like lectins/glucanases"/>
    <property type="match status" value="1"/>
</dbReference>
<evidence type="ECO:0000256" key="3">
    <source>
        <dbReference type="ARBA" id="ARBA00022833"/>
    </source>
</evidence>
<evidence type="ECO:0000313" key="5">
    <source>
        <dbReference type="Ensembl" id="ENSCPRP00005004500.1"/>
    </source>
</evidence>
<evidence type="ECO:0000256" key="2">
    <source>
        <dbReference type="ARBA" id="ARBA00022771"/>
    </source>
</evidence>
<dbReference type="PANTHER" id="PTHR25465:SF41">
    <property type="entry name" value="E3 UBIQUITIN-PROTEIN LIGASE RNF135"/>
    <property type="match status" value="1"/>
</dbReference>